<dbReference type="PANTHER" id="PTHR20941">
    <property type="entry name" value="FOLATE SYNTHESIS PROTEINS"/>
    <property type="match status" value="1"/>
</dbReference>
<dbReference type="Gene3D" id="3.20.20.20">
    <property type="entry name" value="Dihydropteroate synthase-like"/>
    <property type="match status" value="1"/>
</dbReference>
<evidence type="ECO:0000256" key="2">
    <source>
        <dbReference type="ARBA" id="ARBA00001946"/>
    </source>
</evidence>
<dbReference type="InterPro" id="IPR000489">
    <property type="entry name" value="Pterin-binding_dom"/>
</dbReference>
<dbReference type="EC" id="2.5.1.15" evidence="5 12"/>
<organism evidence="14 15">
    <name type="scientific">Avrilella dinanensis</name>
    <dbReference type="NCBI Taxonomy" id="2008672"/>
    <lineage>
        <taxon>Bacteria</taxon>
        <taxon>Pseudomonadati</taxon>
        <taxon>Bacteroidota</taxon>
        <taxon>Flavobacteriia</taxon>
        <taxon>Flavobacteriales</taxon>
        <taxon>Flavobacteriaceae</taxon>
        <taxon>Avrilella</taxon>
    </lineage>
</organism>
<keyword evidence="9 12" id="KW-0460">Magnesium</keyword>
<dbReference type="PROSITE" id="PS50972">
    <property type="entry name" value="PTERIN_BINDING"/>
    <property type="match status" value="1"/>
</dbReference>
<evidence type="ECO:0000256" key="12">
    <source>
        <dbReference type="RuleBase" id="RU361205"/>
    </source>
</evidence>
<proteinExistence type="inferred from homology"/>
<feature type="domain" description="Pterin-binding" evidence="13">
    <location>
        <begin position="19"/>
        <end position="271"/>
    </location>
</feature>
<dbReference type="SUPFAM" id="SSF51717">
    <property type="entry name" value="Dihydropteroate synthetase-like"/>
    <property type="match status" value="1"/>
</dbReference>
<evidence type="ECO:0000313" key="15">
    <source>
        <dbReference type="Proteomes" id="UP000231960"/>
    </source>
</evidence>
<gene>
    <name evidence="14" type="primary">folP</name>
    <name evidence="14" type="ORF">CDL10_04340</name>
</gene>
<evidence type="ECO:0000313" key="14">
    <source>
        <dbReference type="EMBL" id="PJR05078.1"/>
    </source>
</evidence>
<protein>
    <recommendedName>
        <fullName evidence="6 12">Dihydropteroate synthase</fullName>
        <shortName evidence="12">DHPS</shortName>
        <ecNumber evidence="5 12">2.5.1.15</ecNumber>
    </recommendedName>
    <alternativeName>
        <fullName evidence="11 12">Dihydropteroate pyrophosphorylase</fullName>
    </alternativeName>
</protein>
<evidence type="ECO:0000259" key="13">
    <source>
        <dbReference type="PROSITE" id="PS50972"/>
    </source>
</evidence>
<keyword evidence="15" id="KW-1185">Reference proteome</keyword>
<name>A0A2M9R898_9FLAO</name>
<dbReference type="AlphaFoldDB" id="A0A2M9R898"/>
<keyword evidence="10 12" id="KW-0289">Folate biosynthesis</keyword>
<dbReference type="EMBL" id="NIPO01000001">
    <property type="protein sequence ID" value="PJR05078.1"/>
    <property type="molecule type" value="Genomic_DNA"/>
</dbReference>
<dbReference type="GO" id="GO:0005829">
    <property type="term" value="C:cytosol"/>
    <property type="evidence" value="ECO:0007669"/>
    <property type="project" value="TreeGrafter"/>
</dbReference>
<dbReference type="FunFam" id="3.20.20.20:FF:000006">
    <property type="entry name" value="Dihydropteroate synthase"/>
    <property type="match status" value="1"/>
</dbReference>
<evidence type="ECO:0000256" key="8">
    <source>
        <dbReference type="ARBA" id="ARBA00022723"/>
    </source>
</evidence>
<evidence type="ECO:0000256" key="10">
    <source>
        <dbReference type="ARBA" id="ARBA00022909"/>
    </source>
</evidence>
<dbReference type="CDD" id="cd00739">
    <property type="entry name" value="DHPS"/>
    <property type="match status" value="1"/>
</dbReference>
<comment type="pathway">
    <text evidence="3 12">Cofactor biosynthesis; tetrahydrofolate biosynthesis; 7,8-dihydrofolate from 2-amino-4-hydroxy-6-hydroxymethyl-7,8-dihydropteridine diphosphate and 4-aminobenzoate: step 1/2.</text>
</comment>
<evidence type="ECO:0000256" key="4">
    <source>
        <dbReference type="ARBA" id="ARBA00009503"/>
    </source>
</evidence>
<dbReference type="InterPro" id="IPR045031">
    <property type="entry name" value="DHP_synth-like"/>
</dbReference>
<dbReference type="NCBIfam" id="TIGR01496">
    <property type="entry name" value="DHPS"/>
    <property type="match status" value="1"/>
</dbReference>
<evidence type="ECO:0000256" key="11">
    <source>
        <dbReference type="ARBA" id="ARBA00030193"/>
    </source>
</evidence>
<comment type="cofactor">
    <cofactor evidence="2 12">
        <name>Mg(2+)</name>
        <dbReference type="ChEBI" id="CHEBI:18420"/>
    </cofactor>
</comment>
<dbReference type="PANTHER" id="PTHR20941:SF1">
    <property type="entry name" value="FOLIC ACID SYNTHESIS PROTEIN FOL1"/>
    <property type="match status" value="1"/>
</dbReference>
<reference evidence="14 15" key="1">
    <citation type="submission" date="2017-06" db="EMBL/GenBank/DDBJ databases">
        <title>Description of Avrilella dinanensis gen. nov. sp. nov.</title>
        <authorList>
            <person name="Leyer C."/>
            <person name="Sassi M."/>
            <person name="Minet J."/>
            <person name="Kayal S."/>
            <person name="Cattoir V."/>
        </authorList>
    </citation>
    <scope>NUCLEOTIDE SEQUENCE [LARGE SCALE GENOMIC DNA]</scope>
    <source>
        <strain evidence="14 15">UR159</strain>
    </source>
</reference>
<dbReference type="GO" id="GO:0046872">
    <property type="term" value="F:metal ion binding"/>
    <property type="evidence" value="ECO:0007669"/>
    <property type="project" value="UniProtKB-KW"/>
</dbReference>
<accession>A0A2M9R898</accession>
<dbReference type="GO" id="GO:0004156">
    <property type="term" value="F:dihydropteroate synthase activity"/>
    <property type="evidence" value="ECO:0007669"/>
    <property type="project" value="UniProtKB-EC"/>
</dbReference>
<keyword evidence="8 12" id="KW-0479">Metal-binding</keyword>
<keyword evidence="7 12" id="KW-0808">Transferase</keyword>
<dbReference type="GO" id="GO:0046656">
    <property type="term" value="P:folic acid biosynthetic process"/>
    <property type="evidence" value="ECO:0007669"/>
    <property type="project" value="UniProtKB-KW"/>
</dbReference>
<comment type="function">
    <text evidence="12">Catalyzes the condensation of para-aminobenzoate (pABA) with 6-hydroxymethyl-7,8-dihydropterin diphosphate (DHPt-PP) to form 7,8-dihydropteroate (H2Pte), the immediate precursor of folate derivatives.</text>
</comment>
<dbReference type="OrthoDB" id="9811744at2"/>
<dbReference type="Proteomes" id="UP000231960">
    <property type="component" value="Unassembled WGS sequence"/>
</dbReference>
<evidence type="ECO:0000256" key="7">
    <source>
        <dbReference type="ARBA" id="ARBA00022679"/>
    </source>
</evidence>
<dbReference type="InterPro" id="IPR011005">
    <property type="entry name" value="Dihydropteroate_synth-like_sf"/>
</dbReference>
<evidence type="ECO:0000256" key="9">
    <source>
        <dbReference type="ARBA" id="ARBA00022842"/>
    </source>
</evidence>
<comment type="similarity">
    <text evidence="4 12">Belongs to the DHPS family.</text>
</comment>
<dbReference type="GO" id="GO:0046654">
    <property type="term" value="P:tetrahydrofolate biosynthetic process"/>
    <property type="evidence" value="ECO:0007669"/>
    <property type="project" value="UniProtKB-UniPathway"/>
</dbReference>
<evidence type="ECO:0000256" key="5">
    <source>
        <dbReference type="ARBA" id="ARBA00012458"/>
    </source>
</evidence>
<dbReference type="UniPathway" id="UPA00077">
    <property type="reaction ID" value="UER00156"/>
</dbReference>
<evidence type="ECO:0000256" key="1">
    <source>
        <dbReference type="ARBA" id="ARBA00000012"/>
    </source>
</evidence>
<dbReference type="PROSITE" id="PS00793">
    <property type="entry name" value="DHPS_2"/>
    <property type="match status" value="1"/>
</dbReference>
<comment type="caution">
    <text evidence="14">The sequence shown here is derived from an EMBL/GenBank/DDBJ whole genome shotgun (WGS) entry which is preliminary data.</text>
</comment>
<dbReference type="PROSITE" id="PS00792">
    <property type="entry name" value="DHPS_1"/>
    <property type="match status" value="1"/>
</dbReference>
<sequence length="279" mass="31192">MSSPHSINCKGKLLSLSRPLVMGILNITPNSFFDGGKHNSVKQAVFQTEKMLNEGADIIDIGAYSSQPNAEFVSEEMETERLLPVIKTLLKEFPDILISVDTFRANVADKAIDEGAAIINDISGGNLDKNMLHVAARQRAPYIMMHMRGTPQNMQQFTDYEDVTKEIIHYFSERLAQAYEAGIKDVIIDPGFGFSKTLDQNYELLSKLNLFQHLDVPILAGISRKSMIYKFLETTPQEALNGTTVLNTLALMSGANILRVHDVKEATECVKLYIKTYEK</sequence>
<evidence type="ECO:0000256" key="3">
    <source>
        <dbReference type="ARBA" id="ARBA00004763"/>
    </source>
</evidence>
<comment type="catalytic activity">
    <reaction evidence="1">
        <text>(7,8-dihydropterin-6-yl)methyl diphosphate + 4-aminobenzoate = 7,8-dihydropteroate + diphosphate</text>
        <dbReference type="Rhea" id="RHEA:19949"/>
        <dbReference type="ChEBI" id="CHEBI:17836"/>
        <dbReference type="ChEBI" id="CHEBI:17839"/>
        <dbReference type="ChEBI" id="CHEBI:33019"/>
        <dbReference type="ChEBI" id="CHEBI:72950"/>
        <dbReference type="EC" id="2.5.1.15"/>
    </reaction>
</comment>
<dbReference type="Pfam" id="PF00809">
    <property type="entry name" value="Pterin_bind"/>
    <property type="match status" value="1"/>
</dbReference>
<dbReference type="InterPro" id="IPR006390">
    <property type="entry name" value="DHP_synth_dom"/>
</dbReference>
<evidence type="ECO:0000256" key="6">
    <source>
        <dbReference type="ARBA" id="ARBA00016919"/>
    </source>
</evidence>